<dbReference type="EMBL" id="CP133623">
    <property type="protein sequence ID" value="WMV57940.1"/>
    <property type="molecule type" value="Genomic_DNA"/>
</dbReference>
<gene>
    <name evidence="1" type="ORF">MTR67_051325</name>
</gene>
<organism evidence="1 2">
    <name type="scientific">Solanum verrucosum</name>
    <dbReference type="NCBI Taxonomy" id="315347"/>
    <lineage>
        <taxon>Eukaryota</taxon>
        <taxon>Viridiplantae</taxon>
        <taxon>Streptophyta</taxon>
        <taxon>Embryophyta</taxon>
        <taxon>Tracheophyta</taxon>
        <taxon>Spermatophyta</taxon>
        <taxon>Magnoliopsida</taxon>
        <taxon>eudicotyledons</taxon>
        <taxon>Gunneridae</taxon>
        <taxon>Pentapetalae</taxon>
        <taxon>asterids</taxon>
        <taxon>lamiids</taxon>
        <taxon>Solanales</taxon>
        <taxon>Solanaceae</taxon>
        <taxon>Solanoideae</taxon>
        <taxon>Solaneae</taxon>
        <taxon>Solanum</taxon>
    </lineage>
</organism>
<dbReference type="AlphaFoldDB" id="A0AAF0V3P2"/>
<dbReference type="Gene3D" id="3.60.10.10">
    <property type="entry name" value="Endonuclease/exonuclease/phosphatase"/>
    <property type="match status" value="1"/>
</dbReference>
<dbReference type="InterPro" id="IPR036691">
    <property type="entry name" value="Endo/exonu/phosph_ase_sf"/>
</dbReference>
<keyword evidence="2" id="KW-1185">Reference proteome</keyword>
<dbReference type="SUPFAM" id="SSF56219">
    <property type="entry name" value="DNase I-like"/>
    <property type="match status" value="1"/>
</dbReference>
<name>A0AAF0V3P2_SOLVR</name>
<evidence type="ECO:0000313" key="1">
    <source>
        <dbReference type="EMBL" id="WMV57940.1"/>
    </source>
</evidence>
<dbReference type="PANTHER" id="PTHR33710:SF65">
    <property type="entry name" value="ENDONUCLEASE_EXONUCLEASE_PHOSPHATASE"/>
    <property type="match status" value="1"/>
</dbReference>
<evidence type="ECO:0000313" key="2">
    <source>
        <dbReference type="Proteomes" id="UP001234989"/>
    </source>
</evidence>
<sequence length="144" mass="16828">MRFDLSMIYGLHTYLDRRDMWYELIQYNMRCTQPWLVMVDFNSILCIEDRIVGSRVHETELSDFKQCLLDTGLTELKTVGRNCTWTNGHTYSCIDKALVNAMWMQTWTHLECSILDPSFSDHSPLCVTIEAGENTGPKPFIFFN</sequence>
<dbReference type="PANTHER" id="PTHR33710">
    <property type="entry name" value="BNAC02G09200D PROTEIN"/>
    <property type="match status" value="1"/>
</dbReference>
<accession>A0AAF0V3P2</accession>
<reference evidence="1" key="1">
    <citation type="submission" date="2023-08" db="EMBL/GenBank/DDBJ databases">
        <title>A de novo genome assembly of Solanum verrucosum Schlechtendal, a Mexican diploid species geographically isolated from the other diploid A-genome species in potato relatives.</title>
        <authorList>
            <person name="Hosaka K."/>
        </authorList>
    </citation>
    <scope>NUCLEOTIDE SEQUENCE</scope>
    <source>
        <tissue evidence="1">Young leaves</tissue>
    </source>
</reference>
<dbReference type="Proteomes" id="UP001234989">
    <property type="component" value="Chromosome 12"/>
</dbReference>
<proteinExistence type="predicted"/>
<protein>
    <submittedName>
        <fullName evidence="1">Uncharacterized protein</fullName>
    </submittedName>
</protein>